<protein>
    <recommendedName>
        <fullName evidence="1">VWFA domain-containing protein</fullName>
    </recommendedName>
</protein>
<dbReference type="InterPro" id="IPR002035">
    <property type="entry name" value="VWF_A"/>
</dbReference>
<dbReference type="AlphaFoldDB" id="A0A381V116"/>
<dbReference type="EMBL" id="UINC01007573">
    <property type="protein sequence ID" value="SVA34089.1"/>
    <property type="molecule type" value="Genomic_DNA"/>
</dbReference>
<proteinExistence type="predicted"/>
<dbReference type="PROSITE" id="PS50234">
    <property type="entry name" value="VWFA"/>
    <property type="match status" value="1"/>
</dbReference>
<dbReference type="Gene3D" id="3.40.50.410">
    <property type="entry name" value="von Willebrand factor, type A domain"/>
    <property type="match status" value="1"/>
</dbReference>
<dbReference type="CDD" id="cd00198">
    <property type="entry name" value="vWFA"/>
    <property type="match status" value="1"/>
</dbReference>
<dbReference type="Pfam" id="PF13519">
    <property type="entry name" value="VWA_2"/>
    <property type="match status" value="1"/>
</dbReference>
<dbReference type="NCBIfam" id="TIGR03436">
    <property type="entry name" value="acidobact_VWFA"/>
    <property type="match status" value="1"/>
</dbReference>
<dbReference type="InterPro" id="IPR017802">
    <property type="entry name" value="VWFA-rel_acidobac-type"/>
</dbReference>
<evidence type="ECO:0000313" key="2">
    <source>
        <dbReference type="EMBL" id="SVA34089.1"/>
    </source>
</evidence>
<gene>
    <name evidence="2" type="ORF">METZ01_LOCUS86943</name>
</gene>
<dbReference type="SUPFAM" id="SSF53300">
    <property type="entry name" value="vWA-like"/>
    <property type="match status" value="1"/>
</dbReference>
<feature type="domain" description="VWFA" evidence="1">
    <location>
        <begin position="77"/>
        <end position="255"/>
    </location>
</feature>
<evidence type="ECO:0000259" key="1">
    <source>
        <dbReference type="PROSITE" id="PS50234"/>
    </source>
</evidence>
<feature type="non-terminal residue" evidence="2">
    <location>
        <position position="1"/>
    </location>
</feature>
<dbReference type="InterPro" id="IPR036465">
    <property type="entry name" value="vWFA_dom_sf"/>
</dbReference>
<sequence>VVVLVAASAEPSEIQTLSAQSQVPSFRTGVDIVSVTVTVTDASGRYVTDLEQDDFAVYEDRILQELNFFTRSQLPIALALLIDTSASMERRMQTAQEAAIGFAYRLRPQDLASVIDFDSRVNILEDFTNDGARLERAIRRTAAGGSTSLHNAVYISLKELSKVRARTPDEIRRQSIVVLSDGEDTSSLVAFNEVLELAKRSETATYAIGLRTQENSRGRGFQEAGYVLRQLSRETGGRAFFPDSISELTSIYSQIADELSSQYTIGYASKNPVHDGEWRQIIVQTNRPGTTARTKLGYYAPTSP</sequence>
<dbReference type="SMART" id="SM00327">
    <property type="entry name" value="VWA"/>
    <property type="match status" value="1"/>
</dbReference>
<organism evidence="2">
    <name type="scientific">marine metagenome</name>
    <dbReference type="NCBI Taxonomy" id="408172"/>
    <lineage>
        <taxon>unclassified sequences</taxon>
        <taxon>metagenomes</taxon>
        <taxon>ecological metagenomes</taxon>
    </lineage>
</organism>
<accession>A0A381V116</accession>
<name>A0A381V116_9ZZZZ</name>
<reference evidence="2" key="1">
    <citation type="submission" date="2018-05" db="EMBL/GenBank/DDBJ databases">
        <authorList>
            <person name="Lanie J.A."/>
            <person name="Ng W.-L."/>
            <person name="Kazmierczak K.M."/>
            <person name="Andrzejewski T.M."/>
            <person name="Davidsen T.M."/>
            <person name="Wayne K.J."/>
            <person name="Tettelin H."/>
            <person name="Glass J.I."/>
            <person name="Rusch D."/>
            <person name="Podicherti R."/>
            <person name="Tsui H.-C.T."/>
            <person name="Winkler M.E."/>
        </authorList>
    </citation>
    <scope>NUCLEOTIDE SEQUENCE</scope>
</reference>